<comment type="caution">
    <text evidence="1">The sequence shown here is derived from an EMBL/GenBank/DDBJ whole genome shotgun (WGS) entry which is preliminary data.</text>
</comment>
<evidence type="ECO:0000313" key="1">
    <source>
        <dbReference type="EMBL" id="KAJ1895673.1"/>
    </source>
</evidence>
<dbReference type="Proteomes" id="UP001150581">
    <property type="component" value="Unassembled WGS sequence"/>
</dbReference>
<reference evidence="1" key="1">
    <citation type="submission" date="2022-07" db="EMBL/GenBank/DDBJ databases">
        <title>Phylogenomic reconstructions and comparative analyses of Kickxellomycotina fungi.</title>
        <authorList>
            <person name="Reynolds N.K."/>
            <person name="Stajich J.E."/>
            <person name="Barry K."/>
            <person name="Grigoriev I.V."/>
            <person name="Crous P."/>
            <person name="Smith M.E."/>
        </authorList>
    </citation>
    <scope>NUCLEOTIDE SEQUENCE</scope>
    <source>
        <strain evidence="1">Benny 63K</strain>
    </source>
</reference>
<name>A0ACC1IHV8_9FUNG</name>
<evidence type="ECO:0000313" key="2">
    <source>
        <dbReference type="Proteomes" id="UP001150581"/>
    </source>
</evidence>
<proteinExistence type="predicted"/>
<gene>
    <name evidence="1" type="ORF">LPJ66_004446</name>
</gene>
<accession>A0ACC1IHV8</accession>
<organism evidence="1 2">
    <name type="scientific">Kickxella alabastrina</name>
    <dbReference type="NCBI Taxonomy" id="61397"/>
    <lineage>
        <taxon>Eukaryota</taxon>
        <taxon>Fungi</taxon>
        <taxon>Fungi incertae sedis</taxon>
        <taxon>Zoopagomycota</taxon>
        <taxon>Kickxellomycotina</taxon>
        <taxon>Kickxellomycetes</taxon>
        <taxon>Kickxellales</taxon>
        <taxon>Kickxellaceae</taxon>
        <taxon>Kickxella</taxon>
    </lineage>
</organism>
<keyword evidence="2" id="KW-1185">Reference proteome</keyword>
<dbReference type="EMBL" id="JANBPG010000538">
    <property type="protein sequence ID" value="KAJ1895673.1"/>
    <property type="molecule type" value="Genomic_DNA"/>
</dbReference>
<protein>
    <submittedName>
        <fullName evidence="1">Uncharacterized protein</fullName>
    </submittedName>
</protein>
<sequence>MDHNWKEMEESNIVFLGNVAYDTTEEQLRQMLELAGPVIDIRLVFDPNTSRARGFGFCQYADTNIAASAIKNLNDSLVDGRNIKIGYADRDRIRAYLGTDGLSLRNTPRNTQREPMGGPGGVDKVREIVSQLSSDMRMELIAQYRAYADVNTTKAKQELTKNPGLAWAVLAAMESEGLVTDEQLKIIKGGAADVTMAAGTLRPTGMPHQRPPPLPFQSRHVASPQSMPPQPRFDYSAPVPALAPAPVPAPAPVVADEPAATEMDNAEVLKQLLSLTDEQLAQLPEEHRQQIIELKQQLQPDI</sequence>